<name>S8FNW3_FOMSC</name>
<dbReference type="GO" id="GO:0006367">
    <property type="term" value="P:transcription initiation at RNA polymerase II promoter"/>
    <property type="evidence" value="ECO:0007669"/>
    <property type="project" value="TreeGrafter"/>
</dbReference>
<dbReference type="Proteomes" id="UP000015241">
    <property type="component" value="Unassembled WGS sequence"/>
</dbReference>
<evidence type="ECO:0000313" key="1">
    <source>
        <dbReference type="EMBL" id="EPS99994.1"/>
    </source>
</evidence>
<evidence type="ECO:0000313" key="2">
    <source>
        <dbReference type="Proteomes" id="UP000015241"/>
    </source>
</evidence>
<dbReference type="SUPFAM" id="SSF50978">
    <property type="entry name" value="WD40 repeat-like"/>
    <property type="match status" value="1"/>
</dbReference>
<gene>
    <name evidence="1" type="ORF">FOMPIDRAFT_115889</name>
</gene>
<dbReference type="InterPro" id="IPR015943">
    <property type="entry name" value="WD40/YVTN_repeat-like_dom_sf"/>
</dbReference>
<dbReference type="InterPro" id="IPR036322">
    <property type="entry name" value="WD40_repeat_dom_sf"/>
</dbReference>
<accession>S8FNW3</accession>
<sequence>MYSRPTTETGGIPQSGLPLYPLSFRTVDVKREVEKVRDAPETDTTRENRNTSMLGEGLSESYIRLRSFKVEKLKDRRRDFQASSIRDEDSREGWLDNSDSGSVYSVAFDQTIGSAAPPWYLVSASADAMTRLWSLDTMTNIVAYRGHQNPVSDVQWGPMGIYFAT</sequence>
<dbReference type="OrthoDB" id="10266330at2759"/>
<dbReference type="eggNOG" id="KOG0263">
    <property type="taxonomic scope" value="Eukaryota"/>
</dbReference>
<dbReference type="EMBL" id="KE504152">
    <property type="protein sequence ID" value="EPS99994.1"/>
    <property type="molecule type" value="Genomic_DNA"/>
</dbReference>
<dbReference type="InParanoid" id="S8FNW3"/>
<dbReference type="HOGENOM" id="CLU_1610790_0_0_1"/>
<proteinExistence type="predicted"/>
<keyword evidence="2" id="KW-1185">Reference proteome</keyword>
<dbReference type="PANTHER" id="PTHR19879:SF1">
    <property type="entry name" value="CANNONBALL-RELATED"/>
    <property type="match status" value="1"/>
</dbReference>
<dbReference type="GO" id="GO:0016251">
    <property type="term" value="F:RNA polymerase II general transcription initiation factor activity"/>
    <property type="evidence" value="ECO:0007669"/>
    <property type="project" value="TreeGrafter"/>
</dbReference>
<dbReference type="PANTHER" id="PTHR19879">
    <property type="entry name" value="TRANSCRIPTION INITIATION FACTOR TFIID"/>
    <property type="match status" value="1"/>
</dbReference>
<dbReference type="AlphaFoldDB" id="S8FNW3"/>
<organism evidence="1 2">
    <name type="scientific">Fomitopsis schrenkii</name>
    <name type="common">Brown rot fungus</name>
    <dbReference type="NCBI Taxonomy" id="2126942"/>
    <lineage>
        <taxon>Eukaryota</taxon>
        <taxon>Fungi</taxon>
        <taxon>Dikarya</taxon>
        <taxon>Basidiomycota</taxon>
        <taxon>Agaricomycotina</taxon>
        <taxon>Agaricomycetes</taxon>
        <taxon>Polyporales</taxon>
        <taxon>Fomitopsis</taxon>
    </lineage>
</organism>
<dbReference type="GO" id="GO:0005669">
    <property type="term" value="C:transcription factor TFIID complex"/>
    <property type="evidence" value="ECO:0007669"/>
    <property type="project" value="TreeGrafter"/>
</dbReference>
<dbReference type="STRING" id="743788.S8FNW3"/>
<dbReference type="Gene3D" id="2.130.10.10">
    <property type="entry name" value="YVTN repeat-like/Quinoprotein amine dehydrogenase"/>
    <property type="match status" value="1"/>
</dbReference>
<protein>
    <submittedName>
        <fullName evidence="1">Uncharacterized protein</fullName>
    </submittedName>
</protein>
<reference evidence="1 2" key="1">
    <citation type="journal article" date="2012" name="Science">
        <title>The Paleozoic origin of enzymatic lignin decomposition reconstructed from 31 fungal genomes.</title>
        <authorList>
            <person name="Floudas D."/>
            <person name="Binder M."/>
            <person name="Riley R."/>
            <person name="Barry K."/>
            <person name="Blanchette R.A."/>
            <person name="Henrissat B."/>
            <person name="Martinez A.T."/>
            <person name="Otillar R."/>
            <person name="Spatafora J.W."/>
            <person name="Yadav J.S."/>
            <person name="Aerts A."/>
            <person name="Benoit I."/>
            <person name="Boyd A."/>
            <person name="Carlson A."/>
            <person name="Copeland A."/>
            <person name="Coutinho P.M."/>
            <person name="de Vries R.P."/>
            <person name="Ferreira P."/>
            <person name="Findley K."/>
            <person name="Foster B."/>
            <person name="Gaskell J."/>
            <person name="Glotzer D."/>
            <person name="Gorecki P."/>
            <person name="Heitman J."/>
            <person name="Hesse C."/>
            <person name="Hori C."/>
            <person name="Igarashi K."/>
            <person name="Jurgens J.A."/>
            <person name="Kallen N."/>
            <person name="Kersten P."/>
            <person name="Kohler A."/>
            <person name="Kuees U."/>
            <person name="Kumar T.K.A."/>
            <person name="Kuo A."/>
            <person name="LaButti K."/>
            <person name="Larrondo L.F."/>
            <person name="Lindquist E."/>
            <person name="Ling A."/>
            <person name="Lombard V."/>
            <person name="Lucas S."/>
            <person name="Lundell T."/>
            <person name="Martin R."/>
            <person name="McLaughlin D.J."/>
            <person name="Morgenstern I."/>
            <person name="Morin E."/>
            <person name="Murat C."/>
            <person name="Nagy L.G."/>
            <person name="Nolan M."/>
            <person name="Ohm R.A."/>
            <person name="Patyshakuliyeva A."/>
            <person name="Rokas A."/>
            <person name="Ruiz-Duenas F.J."/>
            <person name="Sabat G."/>
            <person name="Salamov A."/>
            <person name="Samejima M."/>
            <person name="Schmutz J."/>
            <person name="Slot J.C."/>
            <person name="St John F."/>
            <person name="Stenlid J."/>
            <person name="Sun H."/>
            <person name="Sun S."/>
            <person name="Syed K."/>
            <person name="Tsang A."/>
            <person name="Wiebenga A."/>
            <person name="Young D."/>
            <person name="Pisabarro A."/>
            <person name="Eastwood D.C."/>
            <person name="Martin F."/>
            <person name="Cullen D."/>
            <person name="Grigoriev I.V."/>
            <person name="Hibbett D.S."/>
        </authorList>
    </citation>
    <scope>NUCLEOTIDE SEQUENCE</scope>
    <source>
        <strain evidence="2">FP-58527</strain>
    </source>
</reference>